<proteinExistence type="predicted"/>
<organism evidence="2 3">
    <name type="scientific">Petrolisthes cinctipes</name>
    <name type="common">Flat porcelain crab</name>
    <dbReference type="NCBI Taxonomy" id="88211"/>
    <lineage>
        <taxon>Eukaryota</taxon>
        <taxon>Metazoa</taxon>
        <taxon>Ecdysozoa</taxon>
        <taxon>Arthropoda</taxon>
        <taxon>Crustacea</taxon>
        <taxon>Multicrustacea</taxon>
        <taxon>Malacostraca</taxon>
        <taxon>Eumalacostraca</taxon>
        <taxon>Eucarida</taxon>
        <taxon>Decapoda</taxon>
        <taxon>Pleocyemata</taxon>
        <taxon>Anomura</taxon>
        <taxon>Galatheoidea</taxon>
        <taxon>Porcellanidae</taxon>
        <taxon>Petrolisthes</taxon>
    </lineage>
</organism>
<dbReference type="AlphaFoldDB" id="A0AAE1BK82"/>
<feature type="compositionally biased region" description="Gly residues" evidence="1">
    <location>
        <begin position="1"/>
        <end position="13"/>
    </location>
</feature>
<sequence>MGSMVSGGYGGRGSKQEHTHTTTLPHHVTPSPDTIHLGYHKYPSLDSLQSRLQDYFVGPIRRTRHVNQTTHMQDSLAGHVTETKQPTGLIRRTNSQGHIMEPTLTGWIFS</sequence>
<comment type="caution">
    <text evidence="2">The sequence shown here is derived from an EMBL/GenBank/DDBJ whole genome shotgun (WGS) entry which is preliminary data.</text>
</comment>
<reference evidence="2" key="1">
    <citation type="submission" date="2023-10" db="EMBL/GenBank/DDBJ databases">
        <title>Genome assemblies of two species of porcelain crab, Petrolisthes cinctipes and Petrolisthes manimaculis (Anomura: Porcellanidae).</title>
        <authorList>
            <person name="Angst P."/>
        </authorList>
    </citation>
    <scope>NUCLEOTIDE SEQUENCE</scope>
    <source>
        <strain evidence="2">PB745_01</strain>
        <tissue evidence="2">Gill</tissue>
    </source>
</reference>
<dbReference type="EMBL" id="JAWQEG010007491">
    <property type="protein sequence ID" value="KAK3852301.1"/>
    <property type="molecule type" value="Genomic_DNA"/>
</dbReference>
<dbReference type="Proteomes" id="UP001286313">
    <property type="component" value="Unassembled WGS sequence"/>
</dbReference>
<evidence type="ECO:0000256" key="1">
    <source>
        <dbReference type="SAM" id="MobiDB-lite"/>
    </source>
</evidence>
<keyword evidence="3" id="KW-1185">Reference proteome</keyword>
<evidence type="ECO:0000313" key="3">
    <source>
        <dbReference type="Proteomes" id="UP001286313"/>
    </source>
</evidence>
<feature type="compositionally biased region" description="Low complexity" evidence="1">
    <location>
        <begin position="21"/>
        <end position="31"/>
    </location>
</feature>
<protein>
    <submittedName>
        <fullName evidence="2">Uncharacterized protein</fullName>
    </submittedName>
</protein>
<accession>A0AAE1BK82</accession>
<evidence type="ECO:0000313" key="2">
    <source>
        <dbReference type="EMBL" id="KAK3852301.1"/>
    </source>
</evidence>
<gene>
    <name evidence="2" type="ORF">Pcinc_041110</name>
</gene>
<name>A0AAE1BK82_PETCI</name>
<feature type="region of interest" description="Disordered" evidence="1">
    <location>
        <begin position="1"/>
        <end position="31"/>
    </location>
</feature>